<keyword evidence="9" id="KW-0732">Signal</keyword>
<dbReference type="Pfam" id="PF07995">
    <property type="entry name" value="GSDH"/>
    <property type="match status" value="1"/>
</dbReference>
<proteinExistence type="predicted"/>
<dbReference type="PRINTS" id="PR00606">
    <property type="entry name" value="CYTCHROMECID"/>
</dbReference>
<name>A0ABU2ZRL3_9ALTE</name>
<dbReference type="InterPro" id="IPR011041">
    <property type="entry name" value="Quinoprot_gluc/sorb_DH_b-prop"/>
</dbReference>
<dbReference type="Gene3D" id="2.120.10.30">
    <property type="entry name" value="TolB, C-terminal domain"/>
    <property type="match status" value="1"/>
</dbReference>
<dbReference type="Gene3D" id="3.40.50.880">
    <property type="match status" value="1"/>
</dbReference>
<keyword evidence="12" id="KW-1185">Reference proteome</keyword>
<dbReference type="SUPFAM" id="SSF52317">
    <property type="entry name" value="Class I glutamine amidotransferase-like"/>
    <property type="match status" value="1"/>
</dbReference>
<evidence type="ECO:0000313" key="12">
    <source>
        <dbReference type="Proteomes" id="UP001253545"/>
    </source>
</evidence>
<dbReference type="InterPro" id="IPR013783">
    <property type="entry name" value="Ig-like_fold"/>
</dbReference>
<dbReference type="InterPro" id="IPR029062">
    <property type="entry name" value="Class_I_gatase-like"/>
</dbReference>
<dbReference type="PROSITE" id="PS51007">
    <property type="entry name" value="CYTC"/>
    <property type="match status" value="1"/>
</dbReference>
<dbReference type="InterPro" id="IPR012938">
    <property type="entry name" value="Glc/Sorbosone_DH"/>
</dbReference>
<evidence type="ECO:0000256" key="1">
    <source>
        <dbReference type="ARBA" id="ARBA00021020"/>
    </source>
</evidence>
<keyword evidence="5" id="KW-0249">Electron transport</keyword>
<dbReference type="SUPFAM" id="SSF50952">
    <property type="entry name" value="Soluble quinoprotein glucose dehydrogenase"/>
    <property type="match status" value="1"/>
</dbReference>
<evidence type="ECO:0000256" key="8">
    <source>
        <dbReference type="PROSITE-ProRule" id="PRU00433"/>
    </source>
</evidence>
<dbReference type="PANTHER" id="PTHR40469:SF2">
    <property type="entry name" value="GALACTOSE-BINDING DOMAIN-LIKE SUPERFAMILY PROTEIN"/>
    <property type="match status" value="1"/>
</dbReference>
<dbReference type="SUPFAM" id="SSF46626">
    <property type="entry name" value="Cytochrome c"/>
    <property type="match status" value="1"/>
</dbReference>
<dbReference type="InterPro" id="IPR035986">
    <property type="entry name" value="PKD_dom_sf"/>
</dbReference>
<keyword evidence="4 8" id="KW-0479">Metal-binding</keyword>
<dbReference type="RefSeq" id="WP_311368783.1">
    <property type="nucleotide sequence ID" value="NZ_JAVRHX010000002.1"/>
</dbReference>
<organism evidence="11 12">
    <name type="scientific">Glaciecola petra</name>
    <dbReference type="NCBI Taxonomy" id="3075602"/>
    <lineage>
        <taxon>Bacteria</taxon>
        <taxon>Pseudomonadati</taxon>
        <taxon>Pseudomonadota</taxon>
        <taxon>Gammaproteobacteria</taxon>
        <taxon>Alteromonadales</taxon>
        <taxon>Alteromonadaceae</taxon>
        <taxon>Glaciecola</taxon>
    </lineage>
</organism>
<dbReference type="Gene3D" id="2.60.40.10">
    <property type="entry name" value="Immunoglobulins"/>
    <property type="match status" value="1"/>
</dbReference>
<feature type="domain" description="Cytochrome c" evidence="10">
    <location>
        <begin position="869"/>
        <end position="964"/>
    </location>
</feature>
<evidence type="ECO:0000256" key="5">
    <source>
        <dbReference type="ARBA" id="ARBA00022982"/>
    </source>
</evidence>
<dbReference type="Proteomes" id="UP001253545">
    <property type="component" value="Unassembled WGS sequence"/>
</dbReference>
<accession>A0ABU2ZRL3</accession>
<evidence type="ECO:0000256" key="4">
    <source>
        <dbReference type="ARBA" id="ARBA00022723"/>
    </source>
</evidence>
<dbReference type="InterPro" id="IPR029010">
    <property type="entry name" value="ThuA-like"/>
</dbReference>
<evidence type="ECO:0000256" key="2">
    <source>
        <dbReference type="ARBA" id="ARBA00022448"/>
    </source>
</evidence>
<dbReference type="PROSITE" id="PS51257">
    <property type="entry name" value="PROKAR_LIPOPROTEIN"/>
    <property type="match status" value="1"/>
</dbReference>
<evidence type="ECO:0000256" key="6">
    <source>
        <dbReference type="ARBA" id="ARBA00023004"/>
    </source>
</evidence>
<keyword evidence="2" id="KW-0813">Transport</keyword>
<dbReference type="InterPro" id="IPR009056">
    <property type="entry name" value="Cyt_c-like_dom"/>
</dbReference>
<evidence type="ECO:0000256" key="3">
    <source>
        <dbReference type="ARBA" id="ARBA00022617"/>
    </source>
</evidence>
<dbReference type="InterPro" id="IPR011042">
    <property type="entry name" value="6-blade_b-propeller_TolB-like"/>
</dbReference>
<dbReference type="Pfam" id="PF06283">
    <property type="entry name" value="ThuA"/>
    <property type="match status" value="1"/>
</dbReference>
<feature type="signal peptide" evidence="9">
    <location>
        <begin position="1"/>
        <end position="19"/>
    </location>
</feature>
<feature type="chain" id="PRO_5045174784" description="Cytochrome c-551" evidence="9">
    <location>
        <begin position="20"/>
        <end position="1148"/>
    </location>
</feature>
<dbReference type="InterPro" id="IPR002324">
    <property type="entry name" value="Cyt_c_ID"/>
</dbReference>
<dbReference type="InterPro" id="IPR036909">
    <property type="entry name" value="Cyt_c-like_dom_sf"/>
</dbReference>
<reference evidence="11 12" key="1">
    <citation type="submission" date="2023-09" db="EMBL/GenBank/DDBJ databases">
        <authorList>
            <person name="Rey-Velasco X."/>
        </authorList>
    </citation>
    <scope>NUCLEOTIDE SEQUENCE [LARGE SCALE GENOMIC DNA]</scope>
    <source>
        <strain evidence="11 12">P117</strain>
    </source>
</reference>
<sequence length="1148" mass="126885">MKGILACLSISILLSLLIACNEQDNTDSSATTIKRVLIFSKTSGWRHQSIEHGTEKLKQSLTNKNIAVHSTEDPSIFNNSDLASFSALIFLNTTGDVLNEAQQIAMERYIQAGGGYVGIHSASDTEHYGDWYWYRRLVGGVFAGHPSVPSNVQKARINVLRKDHPSTRLLPDNFSIADEWYDFKSLSERRIDLLSVDEKSYNGGAHGVYHPIAWYHEFDGGRSFYTGLGHNKDNYDNPLFMQHLLGGIDYAIGENKRDYSLSRPEPNRFTKEVLLDNLIEPVSLAVSNDGAAVVFVERKGSVKWFDTLENSVSEIGQIEVYSAEGFGEFGLLMVALDPNFTTNQHLYLMYNAAPTDPEANGPLQRLSRYTLKDGRLDLSSRVVMLDFANDDTCCHTGGNLEFDQQGNLFIAIGDNTNPFESFGVGPGDFRDGRAAHDAYRSSANTQDLRGKILRITPQEDGSYTIPEGNLFSDPADGRAEIYVMGTRNPYTIAFDDSEQTLYYGDVGPDAPAFEAEHGARGHDEINRVRQAGNFGWPMFIANNKAYRQYDMQTQTAGAWNNPLQPNNLSPRNTGTEKLPPAQGAYVYYPYAQSDIFPELGSGGRNALVAGVYRHDPEKVAQNTQAFPEYYEGGLFISDFMRRWIKVVFSDDQGDIYKIEEFMPDAEFAAPLDLTFSKQGILYVLEYGSKWHAGNIDARLSRVVFNGYGNRSPQAIVNLSTRQGASPLNVVATGEMSSDPDTDPLTFTWQVVKLSEQETPQDADYAKAIMSADDKHAEFSFDEKGRYGVLLSVADDKGQTSQAFDTIEVGNAPPEVNITINGNNSFIWPEAKNASYTVSINDLEDGVVDEASDAKQRVYISLLKQQSESADQALGHLANDPLGPGRASAKKHLCLGCHQEKTASVGPSFQEVADKYQDLDDPVAYLVSSIAKGSSGKWGEHQMPPHDFLADDVRAGLSTYIMQLKSKPPSLAMQGELPTVEETADYILTASYIDSGAPGLSVIEKQVSHRFWSPTITAKQINTKEQKSDNISFSGGNIATISMTGSNSYILLGEYDLRQVKGISILQKFQDTLDENALFELRLDEPAGEVISSGKFIYADGLETYNDVSINLNFGAINQNRKIYLSVVNAEAPDDRLSASIYSVTFLQR</sequence>
<dbReference type="Gene3D" id="1.10.760.10">
    <property type="entry name" value="Cytochrome c-like domain"/>
    <property type="match status" value="1"/>
</dbReference>
<comment type="caution">
    <text evidence="11">The sequence shown here is derived from an EMBL/GenBank/DDBJ whole genome shotgun (WGS) entry which is preliminary data.</text>
</comment>
<evidence type="ECO:0000259" key="10">
    <source>
        <dbReference type="PROSITE" id="PS51007"/>
    </source>
</evidence>
<evidence type="ECO:0000256" key="7">
    <source>
        <dbReference type="ARBA" id="ARBA00031244"/>
    </source>
</evidence>
<keyword evidence="3 8" id="KW-0349">Heme</keyword>
<keyword evidence="6 8" id="KW-0408">Iron</keyword>
<evidence type="ECO:0000313" key="11">
    <source>
        <dbReference type="EMBL" id="MDT0595273.1"/>
    </source>
</evidence>
<protein>
    <recommendedName>
        <fullName evidence="1">Cytochrome c-551</fullName>
    </recommendedName>
    <alternativeName>
        <fullName evidence="7">Cytochrome c551</fullName>
    </alternativeName>
</protein>
<dbReference type="PANTHER" id="PTHR40469">
    <property type="entry name" value="SECRETED GLYCOSYL HYDROLASE"/>
    <property type="match status" value="1"/>
</dbReference>
<gene>
    <name evidence="11" type="ORF">RM552_10490</name>
</gene>
<evidence type="ECO:0000256" key="9">
    <source>
        <dbReference type="SAM" id="SignalP"/>
    </source>
</evidence>
<dbReference type="SUPFAM" id="SSF49299">
    <property type="entry name" value="PKD domain"/>
    <property type="match status" value="1"/>
</dbReference>
<dbReference type="EMBL" id="JAVRHX010000002">
    <property type="protein sequence ID" value="MDT0595273.1"/>
    <property type="molecule type" value="Genomic_DNA"/>
</dbReference>